<dbReference type="AlphaFoldDB" id="A0A175VNH9"/>
<dbReference type="VEuPathDB" id="FungiDB:MMYC01_210478"/>
<feature type="coiled-coil region" evidence="1">
    <location>
        <begin position="233"/>
        <end position="299"/>
    </location>
</feature>
<gene>
    <name evidence="3" type="ORF">MMYC01_210478</name>
</gene>
<accession>A0A175VNH9</accession>
<evidence type="ECO:0000256" key="2">
    <source>
        <dbReference type="SAM" id="MobiDB-lite"/>
    </source>
</evidence>
<organism evidence="3 4">
    <name type="scientific">Madurella mycetomatis</name>
    <dbReference type="NCBI Taxonomy" id="100816"/>
    <lineage>
        <taxon>Eukaryota</taxon>
        <taxon>Fungi</taxon>
        <taxon>Dikarya</taxon>
        <taxon>Ascomycota</taxon>
        <taxon>Pezizomycotina</taxon>
        <taxon>Sordariomycetes</taxon>
        <taxon>Sordariomycetidae</taxon>
        <taxon>Sordariales</taxon>
        <taxon>Sordariales incertae sedis</taxon>
        <taxon>Madurella</taxon>
    </lineage>
</organism>
<feature type="region of interest" description="Disordered" evidence="2">
    <location>
        <begin position="1"/>
        <end position="24"/>
    </location>
</feature>
<keyword evidence="1" id="KW-0175">Coiled coil</keyword>
<evidence type="ECO:0000313" key="3">
    <source>
        <dbReference type="EMBL" id="KXX72842.1"/>
    </source>
</evidence>
<reference evidence="3 4" key="1">
    <citation type="journal article" date="2016" name="Genome Announc.">
        <title>Genome Sequence of Madurella mycetomatis mm55, Isolated from a Human Mycetoma Case in Sudan.</title>
        <authorList>
            <person name="Smit S."/>
            <person name="Derks M.F."/>
            <person name="Bervoets S."/>
            <person name="Fahal A."/>
            <person name="van Leeuwen W."/>
            <person name="van Belkum A."/>
            <person name="van de Sande W.W."/>
        </authorList>
    </citation>
    <scope>NUCLEOTIDE SEQUENCE [LARGE SCALE GENOMIC DNA]</scope>
    <source>
        <strain evidence="4">mm55</strain>
    </source>
</reference>
<evidence type="ECO:0000256" key="1">
    <source>
        <dbReference type="SAM" id="Coils"/>
    </source>
</evidence>
<dbReference type="EMBL" id="LCTW02000643">
    <property type="protein sequence ID" value="KXX72842.1"/>
    <property type="molecule type" value="Genomic_DNA"/>
</dbReference>
<proteinExistence type="predicted"/>
<protein>
    <submittedName>
        <fullName evidence="3">Uncharacterized protein</fullName>
    </submittedName>
</protein>
<feature type="compositionally biased region" description="Basic and acidic residues" evidence="2">
    <location>
        <begin position="1"/>
        <end position="16"/>
    </location>
</feature>
<evidence type="ECO:0000313" key="4">
    <source>
        <dbReference type="Proteomes" id="UP000078237"/>
    </source>
</evidence>
<keyword evidence="4" id="KW-1185">Reference proteome</keyword>
<comment type="caution">
    <text evidence="3">The sequence shown here is derived from an EMBL/GenBank/DDBJ whole genome shotgun (WGS) entry which is preliminary data.</text>
</comment>
<name>A0A175VNH9_9PEZI</name>
<dbReference type="OrthoDB" id="5413531at2759"/>
<dbReference type="Proteomes" id="UP000078237">
    <property type="component" value="Unassembled WGS sequence"/>
</dbReference>
<sequence length="300" mass="34207">MANTDRRSVPAHLVEHGDDEQAGQRGYVKGTDFALPYFSRWSRMHERDIKEGRRAPSRTMPYTNGGPNHNKPLLTLANEVHDRHEAHGMRYHCPFAEARPARAKGEKQRPYTNHHALIMHANACLERLDHEFSSTGGLLSILPTPQGHDEEDLGNARNSLLGQWLAFTQAPQALVKAREKIWRRNGAVGDYIWESERGRREHARGIVPVDIVTRYYRLAGRGRNTLFVLLATKESARVRIEALKHENKRLRKGRDELMLAVGEDNAKLAARMHEQRMRAVKAEKRVEELMAEITALKGEA</sequence>